<dbReference type="Pfam" id="PF16363">
    <property type="entry name" value="GDP_Man_Dehyd"/>
    <property type="match status" value="1"/>
</dbReference>
<dbReference type="Gene3D" id="3.40.50.720">
    <property type="entry name" value="NAD(P)-binding Rossmann-like Domain"/>
    <property type="match status" value="1"/>
</dbReference>
<gene>
    <name evidence="2" type="ordered locus">RUM_03120</name>
</gene>
<organism evidence="2 3">
    <name type="scientific">Ruminococcus champanellensis (strain DSM 18848 / JCM 17042 / KCTC 15320 / 18P13)</name>
    <dbReference type="NCBI Taxonomy" id="213810"/>
    <lineage>
        <taxon>Bacteria</taxon>
        <taxon>Bacillati</taxon>
        <taxon>Bacillota</taxon>
        <taxon>Clostridia</taxon>
        <taxon>Eubacteriales</taxon>
        <taxon>Oscillospiraceae</taxon>
        <taxon>Ruminococcus</taxon>
    </lineage>
</organism>
<dbReference type="HOGENOM" id="CLU_007383_1_7_9"/>
<dbReference type="GeneID" id="83155148"/>
<name>D4LAA7_RUMC1</name>
<dbReference type="GO" id="GO:0008446">
    <property type="term" value="F:GDP-mannose 4,6-dehydratase activity"/>
    <property type="evidence" value="ECO:0007669"/>
    <property type="project" value="UniProtKB-EC"/>
</dbReference>
<dbReference type="PANTHER" id="PTHR43000">
    <property type="entry name" value="DTDP-D-GLUCOSE 4,6-DEHYDRATASE-RELATED"/>
    <property type="match status" value="1"/>
</dbReference>
<proteinExistence type="predicted"/>
<dbReference type="BioCyc" id="RCHA213810:RUM_RS01505-MONOMER"/>
<dbReference type="AlphaFoldDB" id="D4LAA7"/>
<dbReference type="KEGG" id="rch:RUM_03120"/>
<feature type="domain" description="NAD(P)-binding" evidence="1">
    <location>
        <begin position="4"/>
        <end position="300"/>
    </location>
</feature>
<dbReference type="CDD" id="cd05260">
    <property type="entry name" value="GDP_MD_SDR_e"/>
    <property type="match status" value="1"/>
</dbReference>
<dbReference type="InterPro" id="IPR016040">
    <property type="entry name" value="NAD(P)-bd_dom"/>
</dbReference>
<keyword evidence="2" id="KW-0456">Lyase</keyword>
<evidence type="ECO:0000313" key="3">
    <source>
        <dbReference type="Proteomes" id="UP000007054"/>
    </source>
</evidence>
<dbReference type="Proteomes" id="UP000007054">
    <property type="component" value="Chromosome"/>
</dbReference>
<sequence length="310" mass="33767">MNTLVIGGGGFVGAYLIAELNAGGHRVHATKLPGEEIRGTCTIHDLDILQPEAVSALLEQLKPDWIFHLAAQSSVALSWKRPQLTVDVNVKGTLNLLEAVRRLAHQPRVLLIGSGEEYGPVHCCPVGEDTPLHPGNVYAATKACQGMLGEIYAKAYGMDLLCVRAFNHVGPGQAPMFVVSDFCRQTAAIELGQQEPVIRIGNLSAKRDFTDVRDVVRAYVLLAEKGIAGRVYNVGSGKAVEIRGILDLILAQSGAKIQAETDPAKLRPVDVPVVEADIRRLQEDTGWQRQIPLEQTIRDTLAYWRTELAK</sequence>
<dbReference type="RefSeq" id="WP_015557459.1">
    <property type="nucleotide sequence ID" value="NC_021039.1"/>
</dbReference>
<accession>D4LAA7</accession>
<dbReference type="EMBL" id="FP929052">
    <property type="protein sequence ID" value="CBL16552.1"/>
    <property type="molecule type" value="Genomic_DNA"/>
</dbReference>
<dbReference type="EC" id="4.2.1.47" evidence="2"/>
<reference evidence="2" key="1">
    <citation type="submission" date="2010-03" db="EMBL/GenBank/DDBJ databases">
        <title>The genome sequence of Ruminococcus sp. 18P13.</title>
        <authorList>
            <consortium name="metaHIT consortium -- http://www.metahit.eu/"/>
            <person name="Pajon A."/>
            <person name="Turner K."/>
            <person name="Parkhill J."/>
            <person name="Bernalier A."/>
        </authorList>
    </citation>
    <scope>NUCLEOTIDE SEQUENCE [LARGE SCALE GENOMIC DNA]</scope>
    <source>
        <strain evidence="2">Type strain: 18P13</strain>
    </source>
</reference>
<dbReference type="InterPro" id="IPR036291">
    <property type="entry name" value="NAD(P)-bd_dom_sf"/>
</dbReference>
<evidence type="ECO:0000259" key="1">
    <source>
        <dbReference type="Pfam" id="PF16363"/>
    </source>
</evidence>
<dbReference type="Gene3D" id="3.90.25.10">
    <property type="entry name" value="UDP-galactose 4-epimerase, domain 1"/>
    <property type="match status" value="1"/>
</dbReference>
<dbReference type="SUPFAM" id="SSF51735">
    <property type="entry name" value="NAD(P)-binding Rossmann-fold domains"/>
    <property type="match status" value="1"/>
</dbReference>
<dbReference type="PATRIC" id="fig|213810.4.peg.218"/>
<dbReference type="STRING" id="213810.RUM_03120"/>
<reference evidence="2" key="2">
    <citation type="submission" date="2010-03" db="EMBL/GenBank/DDBJ databases">
        <authorList>
            <person name="Pajon A."/>
        </authorList>
    </citation>
    <scope>NUCLEOTIDE SEQUENCE</scope>
    <source>
        <strain evidence="2">Type strain: 18P13</strain>
    </source>
</reference>
<protein>
    <submittedName>
        <fullName evidence="2">GDP-D-mannose dehydratase</fullName>
        <ecNumber evidence="2">4.2.1.47</ecNumber>
    </submittedName>
</protein>
<evidence type="ECO:0000313" key="2">
    <source>
        <dbReference type="EMBL" id="CBL16552.1"/>
    </source>
</evidence>
<keyword evidence="3" id="KW-1185">Reference proteome</keyword>
<dbReference type="PRINTS" id="PR01713">
    <property type="entry name" value="NUCEPIMERASE"/>
</dbReference>